<feature type="region of interest" description="Disordered" evidence="1">
    <location>
        <begin position="30"/>
        <end position="77"/>
    </location>
</feature>
<organism evidence="2 3">
    <name type="scientific">Nocardioides islandensis</name>
    <dbReference type="NCBI Taxonomy" id="433663"/>
    <lineage>
        <taxon>Bacteria</taxon>
        <taxon>Bacillati</taxon>
        <taxon>Actinomycetota</taxon>
        <taxon>Actinomycetes</taxon>
        <taxon>Propionibacteriales</taxon>
        <taxon>Nocardioidaceae</taxon>
        <taxon>Nocardioides</taxon>
    </lineage>
</organism>
<protein>
    <recommendedName>
        <fullName evidence="4">Lipoprotein</fullName>
    </recommendedName>
</protein>
<dbReference type="EMBL" id="JADKPN010000002">
    <property type="protein sequence ID" value="MBF4762561.1"/>
    <property type="molecule type" value="Genomic_DNA"/>
</dbReference>
<reference evidence="2" key="1">
    <citation type="submission" date="2020-11" db="EMBL/GenBank/DDBJ databases">
        <title>Nocardioides sp. nov., isolated from Soil of Cynanchum wilfordii Hemsley rhizosphere.</title>
        <authorList>
            <person name="Lee J.-S."/>
            <person name="Suh M.K."/>
            <person name="Kim J.-S."/>
        </authorList>
    </citation>
    <scope>NUCLEOTIDE SEQUENCE</scope>
    <source>
        <strain evidence="2">KCTC 19275</strain>
    </source>
</reference>
<sequence length="204" mass="21565">MKHPRTHVAAELGVVLLLVLAVVLAACSGGDDSSSSPSADGAGQPADGGTDAPAPIETHSSLGKVRGQLPKGKRSKVRQQVAHAVDEWFDAAYVGGDYPRNDFSTSWPGFTTGAKADASDDKELMSNQDIGAEVSSVKATARRVYVDVLAVRGKAEGATARFVLKFKTDGDVQRKVEVSGRLFLTPSAEGWRIFGYDVTKGRFA</sequence>
<gene>
    <name evidence="2" type="ORF">ISU07_05440</name>
</gene>
<dbReference type="PROSITE" id="PS51257">
    <property type="entry name" value="PROKAR_LIPOPROTEIN"/>
    <property type="match status" value="1"/>
</dbReference>
<evidence type="ECO:0000256" key="1">
    <source>
        <dbReference type="SAM" id="MobiDB-lite"/>
    </source>
</evidence>
<comment type="caution">
    <text evidence="2">The sequence shown here is derived from an EMBL/GenBank/DDBJ whole genome shotgun (WGS) entry which is preliminary data.</text>
</comment>
<evidence type="ECO:0000313" key="3">
    <source>
        <dbReference type="Proteomes" id="UP000640489"/>
    </source>
</evidence>
<dbReference type="Proteomes" id="UP000640489">
    <property type="component" value="Unassembled WGS sequence"/>
</dbReference>
<dbReference type="AlphaFoldDB" id="A0A930VDF8"/>
<proteinExistence type="predicted"/>
<feature type="compositionally biased region" description="Low complexity" evidence="1">
    <location>
        <begin position="30"/>
        <end position="43"/>
    </location>
</feature>
<dbReference type="RefSeq" id="WP_194705779.1">
    <property type="nucleotide sequence ID" value="NZ_JADKPN010000002.1"/>
</dbReference>
<accession>A0A930VDF8</accession>
<name>A0A930VDF8_9ACTN</name>
<evidence type="ECO:0000313" key="2">
    <source>
        <dbReference type="EMBL" id="MBF4762561.1"/>
    </source>
</evidence>
<evidence type="ECO:0008006" key="4">
    <source>
        <dbReference type="Google" id="ProtNLM"/>
    </source>
</evidence>
<keyword evidence="3" id="KW-1185">Reference proteome</keyword>